<comment type="caution">
    <text evidence="1">The sequence shown here is derived from an EMBL/GenBank/DDBJ whole genome shotgun (WGS) entry which is preliminary data.</text>
</comment>
<reference evidence="1" key="2">
    <citation type="submission" date="2020-02" db="EMBL/GenBank/DDBJ databases">
        <authorList>
            <consortium name="NCBI Pathogen Detection Project"/>
        </authorList>
    </citation>
    <scope>NUCLEOTIDE SEQUENCE</scope>
    <source>
        <strain evidence="1">MA.AU170 KAK-R</strain>
        <strain evidence="2">MA.AU91 VAN-16</strain>
    </source>
</reference>
<protein>
    <submittedName>
        <fullName evidence="1">Uncharacterized protein</fullName>
    </submittedName>
</protein>
<accession>A0A747KFI9</accession>
<sequence length="127" mass="13732">MNVACDGPSGRGPWMGRVIRSQHISNLKYEGYINQKCTAPIIDLFNNEAISCSISERPTMPMIDDILMKAFARLDAGTNPVLHSEIRAGNTVIDGTSISYESLASSKVCPAKATTLIMPVQNVFSGL</sequence>
<organism evidence="1">
    <name type="scientific">Salmonella enterica</name>
    <name type="common">Salmonella choleraesuis</name>
    <dbReference type="NCBI Taxonomy" id="28901"/>
    <lineage>
        <taxon>Bacteria</taxon>
        <taxon>Pseudomonadati</taxon>
        <taxon>Pseudomonadota</taxon>
        <taxon>Gammaproteobacteria</taxon>
        <taxon>Enterobacterales</taxon>
        <taxon>Enterobacteriaceae</taxon>
        <taxon>Salmonella</taxon>
    </lineage>
</organism>
<name>A0A747KFI9_SALER</name>
<dbReference type="AlphaFoldDB" id="A0A747KFI9"/>
<evidence type="ECO:0000313" key="2">
    <source>
        <dbReference type="EMBL" id="HAF4801779.1"/>
    </source>
</evidence>
<proteinExistence type="predicted"/>
<dbReference type="EMBL" id="DAAVGD010000004">
    <property type="protein sequence ID" value="HAF4527233.1"/>
    <property type="molecule type" value="Genomic_DNA"/>
</dbReference>
<dbReference type="EMBL" id="DAAVHV010000005">
    <property type="protein sequence ID" value="HAF4801779.1"/>
    <property type="molecule type" value="Genomic_DNA"/>
</dbReference>
<reference evidence="1" key="1">
    <citation type="journal article" date="2018" name="Genome Biol.">
        <title>SKESA: strategic k-mer extension for scrupulous assemblies.</title>
        <authorList>
            <person name="Souvorov A."/>
            <person name="Agarwala R."/>
            <person name="Lipman D.J."/>
        </authorList>
    </citation>
    <scope>NUCLEOTIDE SEQUENCE</scope>
    <source>
        <strain evidence="1">MA.AU170 KAK-R</strain>
        <strain evidence="2">MA.AU91 VAN-16</strain>
    </source>
</reference>
<gene>
    <name evidence="1" type="ORF">G8M86_002651</name>
    <name evidence="2" type="ORF">G8N94_003364</name>
</gene>
<evidence type="ECO:0000313" key="1">
    <source>
        <dbReference type="EMBL" id="HAF4527233.1"/>
    </source>
</evidence>